<accession>A0ABN3IR91</accession>
<name>A0ABN3IR91_9ACTN</name>
<protein>
    <submittedName>
        <fullName evidence="1">Uncharacterized protein</fullName>
    </submittedName>
</protein>
<proteinExistence type="predicted"/>
<evidence type="ECO:0000313" key="1">
    <source>
        <dbReference type="EMBL" id="GAA2411533.1"/>
    </source>
</evidence>
<reference evidence="1 2" key="1">
    <citation type="journal article" date="2019" name="Int. J. Syst. Evol. Microbiol.">
        <title>The Global Catalogue of Microorganisms (GCM) 10K type strain sequencing project: providing services to taxonomists for standard genome sequencing and annotation.</title>
        <authorList>
            <consortium name="The Broad Institute Genomics Platform"/>
            <consortium name="The Broad Institute Genome Sequencing Center for Infectious Disease"/>
            <person name="Wu L."/>
            <person name="Ma J."/>
        </authorList>
    </citation>
    <scope>NUCLEOTIDE SEQUENCE [LARGE SCALE GENOMIC DNA]</scope>
    <source>
        <strain evidence="1 2">JCM 6921</strain>
    </source>
</reference>
<dbReference type="RefSeq" id="WP_344632981.1">
    <property type="nucleotide sequence ID" value="NZ_BAAATJ010000026.1"/>
</dbReference>
<evidence type="ECO:0000313" key="2">
    <source>
        <dbReference type="Proteomes" id="UP001500058"/>
    </source>
</evidence>
<dbReference type="Proteomes" id="UP001500058">
    <property type="component" value="Unassembled WGS sequence"/>
</dbReference>
<keyword evidence="2" id="KW-1185">Reference proteome</keyword>
<sequence>MRSVYEYRWRSGGAWGMVGWLRGNTGVPGVDHTVRFDAEENRYVFTWGESGRPA</sequence>
<organism evidence="1 2">
    <name type="scientific">Streptomyces glaucosporus</name>
    <dbReference type="NCBI Taxonomy" id="284044"/>
    <lineage>
        <taxon>Bacteria</taxon>
        <taxon>Bacillati</taxon>
        <taxon>Actinomycetota</taxon>
        <taxon>Actinomycetes</taxon>
        <taxon>Kitasatosporales</taxon>
        <taxon>Streptomycetaceae</taxon>
        <taxon>Streptomyces</taxon>
    </lineage>
</organism>
<dbReference type="EMBL" id="BAAATJ010000026">
    <property type="protein sequence ID" value="GAA2411533.1"/>
    <property type="molecule type" value="Genomic_DNA"/>
</dbReference>
<gene>
    <name evidence="1" type="ORF">GCM10010420_45590</name>
</gene>
<comment type="caution">
    <text evidence="1">The sequence shown here is derived from an EMBL/GenBank/DDBJ whole genome shotgun (WGS) entry which is preliminary data.</text>
</comment>